<comment type="pathway">
    <text evidence="2">Protein modification; protein glycosylation.</text>
</comment>
<evidence type="ECO:0000256" key="3">
    <source>
        <dbReference type="ARBA" id="ARBA00008919"/>
    </source>
</evidence>
<evidence type="ECO:0000259" key="8">
    <source>
        <dbReference type="Pfam" id="PF00852"/>
    </source>
</evidence>
<dbReference type="Gene3D" id="3.40.50.11660">
    <property type="entry name" value="Glycosyl transferase family 10, C-terminal domain"/>
    <property type="match status" value="1"/>
</dbReference>
<dbReference type="EMBL" id="CAXITT010000024">
    <property type="protein sequence ID" value="CAL1527933.1"/>
    <property type="molecule type" value="Genomic_DNA"/>
</dbReference>
<keyword evidence="10" id="KW-1185">Reference proteome</keyword>
<reference evidence="9 10" key="1">
    <citation type="submission" date="2024-04" db="EMBL/GenBank/DDBJ databases">
        <authorList>
            <consortium name="Genoscope - CEA"/>
            <person name="William W."/>
        </authorList>
    </citation>
    <scope>NUCLEOTIDE SEQUENCE [LARGE SCALE GENOMIC DNA]</scope>
</reference>
<keyword evidence="7" id="KW-0472">Membrane</keyword>
<dbReference type="InterPro" id="IPR001503">
    <property type="entry name" value="Glyco_trans_10"/>
</dbReference>
<evidence type="ECO:0000256" key="2">
    <source>
        <dbReference type="ARBA" id="ARBA00004922"/>
    </source>
</evidence>
<dbReference type="InterPro" id="IPR038577">
    <property type="entry name" value="GT10-like_C_sf"/>
</dbReference>
<proteinExistence type="inferred from homology"/>
<evidence type="ECO:0000313" key="9">
    <source>
        <dbReference type="EMBL" id="CAL1527933.1"/>
    </source>
</evidence>
<dbReference type="Proteomes" id="UP001497497">
    <property type="component" value="Unassembled WGS sequence"/>
</dbReference>
<dbReference type="GO" id="GO:0032580">
    <property type="term" value="C:Golgi cisterna membrane"/>
    <property type="evidence" value="ECO:0007669"/>
    <property type="project" value="UniProtKB-SubCell"/>
</dbReference>
<keyword evidence="6 7" id="KW-0333">Golgi apparatus</keyword>
<feature type="non-terminal residue" evidence="9">
    <location>
        <position position="103"/>
    </location>
</feature>
<dbReference type="SUPFAM" id="SSF53756">
    <property type="entry name" value="UDP-Glycosyltransferase/glycogen phosphorylase"/>
    <property type="match status" value="1"/>
</dbReference>
<evidence type="ECO:0000256" key="7">
    <source>
        <dbReference type="RuleBase" id="RU003832"/>
    </source>
</evidence>
<name>A0AAV2H438_LYMST</name>
<dbReference type="InterPro" id="IPR055270">
    <property type="entry name" value="Glyco_tran_10_C"/>
</dbReference>
<keyword evidence="5 7" id="KW-0808">Transferase</keyword>
<dbReference type="PANTHER" id="PTHR48438">
    <property type="entry name" value="ALPHA-(1,3)-FUCOSYLTRANSFERASE C-RELATED"/>
    <property type="match status" value="1"/>
</dbReference>
<comment type="similarity">
    <text evidence="3 7">Belongs to the glycosyltransferase 10 family.</text>
</comment>
<organism evidence="9 10">
    <name type="scientific">Lymnaea stagnalis</name>
    <name type="common">Great pond snail</name>
    <name type="synonym">Helix stagnalis</name>
    <dbReference type="NCBI Taxonomy" id="6523"/>
    <lineage>
        <taxon>Eukaryota</taxon>
        <taxon>Metazoa</taxon>
        <taxon>Spiralia</taxon>
        <taxon>Lophotrochozoa</taxon>
        <taxon>Mollusca</taxon>
        <taxon>Gastropoda</taxon>
        <taxon>Heterobranchia</taxon>
        <taxon>Euthyneura</taxon>
        <taxon>Panpulmonata</taxon>
        <taxon>Hygrophila</taxon>
        <taxon>Lymnaeoidea</taxon>
        <taxon>Lymnaeidae</taxon>
        <taxon>Lymnaea</taxon>
    </lineage>
</organism>
<protein>
    <recommendedName>
        <fullName evidence="7">Fucosyltransferase</fullName>
        <ecNumber evidence="7">2.4.1.-</ecNumber>
    </recommendedName>
</protein>
<dbReference type="AlphaFoldDB" id="A0AAV2H438"/>
<feature type="domain" description="Fucosyltransferase C-terminal" evidence="8">
    <location>
        <begin position="1"/>
        <end position="103"/>
    </location>
</feature>
<evidence type="ECO:0000256" key="1">
    <source>
        <dbReference type="ARBA" id="ARBA00004323"/>
    </source>
</evidence>
<evidence type="ECO:0000256" key="5">
    <source>
        <dbReference type="ARBA" id="ARBA00022679"/>
    </source>
</evidence>
<sequence length="103" mass="11975">KYADVDIYGACGKRCTLQSNDCTENFAQYKFYLSFENSFCTDYITEKLFKTFVDGRHIVPVVRGGGDYDRHFPEGLFINAADFRTPRELAMHLRDLGSDHERY</sequence>
<dbReference type="GO" id="GO:0008417">
    <property type="term" value="F:fucosyltransferase activity"/>
    <property type="evidence" value="ECO:0007669"/>
    <property type="project" value="InterPro"/>
</dbReference>
<dbReference type="Pfam" id="PF00852">
    <property type="entry name" value="Glyco_transf_10"/>
    <property type="match status" value="1"/>
</dbReference>
<feature type="non-terminal residue" evidence="9">
    <location>
        <position position="1"/>
    </location>
</feature>
<accession>A0AAV2H438</accession>
<evidence type="ECO:0000256" key="6">
    <source>
        <dbReference type="ARBA" id="ARBA00023034"/>
    </source>
</evidence>
<gene>
    <name evidence="9" type="ORF">GSLYS_00002103001</name>
</gene>
<comment type="caution">
    <text evidence="9">The sequence shown here is derived from an EMBL/GenBank/DDBJ whole genome shotgun (WGS) entry which is preliminary data.</text>
</comment>
<dbReference type="EC" id="2.4.1.-" evidence="7"/>
<evidence type="ECO:0000313" key="10">
    <source>
        <dbReference type="Proteomes" id="UP001497497"/>
    </source>
</evidence>
<evidence type="ECO:0000256" key="4">
    <source>
        <dbReference type="ARBA" id="ARBA00022676"/>
    </source>
</evidence>
<keyword evidence="7" id="KW-0812">Transmembrane</keyword>
<dbReference type="GO" id="GO:0000139">
    <property type="term" value="C:Golgi membrane"/>
    <property type="evidence" value="ECO:0007669"/>
    <property type="project" value="UniProtKB-SubCell"/>
</dbReference>
<comment type="subcellular location">
    <subcellularLocation>
        <location evidence="1">Golgi apparatus membrane</location>
        <topology evidence="1">Single-pass type II membrane protein</topology>
    </subcellularLocation>
    <subcellularLocation>
        <location evidence="7">Golgi apparatus</location>
        <location evidence="7">Golgi stack membrane</location>
        <topology evidence="7">Single-pass type II membrane protein</topology>
    </subcellularLocation>
</comment>
<keyword evidence="4 7" id="KW-0328">Glycosyltransferase</keyword>
<dbReference type="PANTHER" id="PTHR48438:SF1">
    <property type="entry name" value="ALPHA-(1,3)-FUCOSYLTRANSFERASE C-RELATED"/>
    <property type="match status" value="1"/>
</dbReference>